<dbReference type="AlphaFoldDB" id="A0A329LP14"/>
<comment type="caution">
    <text evidence="2">The sequence shown here is derived from an EMBL/GenBank/DDBJ whole genome shotgun (WGS) entry which is preliminary data.</text>
</comment>
<accession>A0A329LP14</accession>
<dbReference type="SUPFAM" id="SSF160719">
    <property type="entry name" value="gpW/gp25-like"/>
    <property type="match status" value="1"/>
</dbReference>
<dbReference type="OrthoDB" id="9802846at2"/>
<proteinExistence type="predicted"/>
<protein>
    <submittedName>
        <fullName evidence="2">Baseplate protein</fullName>
    </submittedName>
</protein>
<evidence type="ECO:0000313" key="2">
    <source>
        <dbReference type="EMBL" id="RAV09238.1"/>
    </source>
</evidence>
<reference evidence="2 3" key="1">
    <citation type="journal article" date="2009" name="Int. J. Syst. Evol. Microbiol.">
        <title>Paenibacillus contaminans sp. nov., isolated from a contaminated laboratory plate.</title>
        <authorList>
            <person name="Chou J.H."/>
            <person name="Lee J.H."/>
            <person name="Lin M.C."/>
            <person name="Chang P.S."/>
            <person name="Arun A.B."/>
            <person name="Young C.C."/>
            <person name="Chen W.M."/>
        </authorList>
    </citation>
    <scope>NUCLEOTIDE SEQUENCE [LARGE SCALE GENOMIC DNA]</scope>
    <source>
        <strain evidence="2 3">CKOBP-6</strain>
    </source>
</reference>
<dbReference type="RefSeq" id="WP_113036612.1">
    <property type="nucleotide sequence ID" value="NZ_QMFB01000051.1"/>
</dbReference>
<dbReference type="Gene3D" id="3.10.450.40">
    <property type="match status" value="1"/>
</dbReference>
<keyword evidence="3" id="KW-1185">Reference proteome</keyword>
<dbReference type="Pfam" id="PF04965">
    <property type="entry name" value="GPW_gp25"/>
    <property type="match status" value="1"/>
</dbReference>
<gene>
    <name evidence="2" type="ORF">DQG23_39800</name>
</gene>
<sequence length="133" mass="15250">MSEEFLGRGWKFPVQVDATTGRILTSEYEEDIAEAIRIILGTSKGERVMRPDFGCGVNEFVFGQMDDTTLRLLEASITEAIRIWEPRVHELDVRAEPDAREPGKLFIHVGYAVRTTNNLYNQVYPFYLYEGSK</sequence>
<evidence type="ECO:0000313" key="3">
    <source>
        <dbReference type="Proteomes" id="UP000250369"/>
    </source>
</evidence>
<dbReference type="EMBL" id="QMFB01000051">
    <property type="protein sequence ID" value="RAV09238.1"/>
    <property type="molecule type" value="Genomic_DNA"/>
</dbReference>
<name>A0A329LP14_9BACL</name>
<organism evidence="2 3">
    <name type="scientific">Paenibacillus contaminans</name>
    <dbReference type="NCBI Taxonomy" id="450362"/>
    <lineage>
        <taxon>Bacteria</taxon>
        <taxon>Bacillati</taxon>
        <taxon>Bacillota</taxon>
        <taxon>Bacilli</taxon>
        <taxon>Bacillales</taxon>
        <taxon>Paenibacillaceae</taxon>
        <taxon>Paenibacillus</taxon>
    </lineage>
</organism>
<dbReference type="Proteomes" id="UP000250369">
    <property type="component" value="Unassembled WGS sequence"/>
</dbReference>
<feature type="domain" description="IraD/Gp25-like" evidence="1">
    <location>
        <begin position="27"/>
        <end position="117"/>
    </location>
</feature>
<evidence type="ECO:0000259" key="1">
    <source>
        <dbReference type="Pfam" id="PF04965"/>
    </source>
</evidence>
<dbReference type="InterPro" id="IPR007048">
    <property type="entry name" value="IraD/Gp25-like"/>
</dbReference>